<evidence type="ECO:0000313" key="2">
    <source>
        <dbReference type="EMBL" id="CAE0752252.1"/>
    </source>
</evidence>
<feature type="compositionally biased region" description="Basic and acidic residues" evidence="1">
    <location>
        <begin position="166"/>
        <end position="176"/>
    </location>
</feature>
<reference evidence="2" key="1">
    <citation type="submission" date="2021-01" db="EMBL/GenBank/DDBJ databases">
        <authorList>
            <person name="Corre E."/>
            <person name="Pelletier E."/>
            <person name="Niang G."/>
            <person name="Scheremetjew M."/>
            <person name="Finn R."/>
            <person name="Kale V."/>
            <person name="Holt S."/>
            <person name="Cochrane G."/>
            <person name="Meng A."/>
            <person name="Brown T."/>
            <person name="Cohen L."/>
        </authorList>
    </citation>
    <scope>NUCLEOTIDE SEQUENCE</scope>
    <source>
        <strain evidence="2">CCMP645</strain>
    </source>
</reference>
<proteinExistence type="predicted"/>
<accession>A0A7S4B329</accession>
<name>A0A7S4B329_CHRCT</name>
<gene>
    <name evidence="2" type="ORF">PCAR00345_LOCUS4837</name>
</gene>
<dbReference type="AlphaFoldDB" id="A0A7S4B329"/>
<feature type="compositionally biased region" description="Low complexity" evidence="1">
    <location>
        <begin position="116"/>
        <end position="129"/>
    </location>
</feature>
<dbReference type="EMBL" id="HBIZ01008342">
    <property type="protein sequence ID" value="CAE0752252.1"/>
    <property type="molecule type" value="Transcribed_RNA"/>
</dbReference>
<sequence>MSETPLELAKSAGHAACEHALAAACEPVSERYTDNPAATRRESHLNIPKLANVPSGGVFLDADGGESSRRERSRLHRLTRGISASFSKPKADRGPPQNAAPSAPTTPRDLRSTSRNSALHLSLSHNASAPTTPRDPIAPPLSTRPATMPLAGAAVLSELSGSPRGELGDEHSGGLT</sequence>
<protein>
    <submittedName>
        <fullName evidence="2">Uncharacterized protein</fullName>
    </submittedName>
</protein>
<feature type="compositionally biased region" description="Basic and acidic residues" evidence="1">
    <location>
        <begin position="28"/>
        <end position="44"/>
    </location>
</feature>
<organism evidence="2">
    <name type="scientific">Chrysotila carterae</name>
    <name type="common">Marine alga</name>
    <name type="synonym">Syracosphaera carterae</name>
    <dbReference type="NCBI Taxonomy" id="13221"/>
    <lineage>
        <taxon>Eukaryota</taxon>
        <taxon>Haptista</taxon>
        <taxon>Haptophyta</taxon>
        <taxon>Prymnesiophyceae</taxon>
        <taxon>Isochrysidales</taxon>
        <taxon>Isochrysidaceae</taxon>
        <taxon>Chrysotila</taxon>
    </lineage>
</organism>
<feature type="region of interest" description="Disordered" evidence="1">
    <location>
        <begin position="27"/>
        <end position="176"/>
    </location>
</feature>
<evidence type="ECO:0000256" key="1">
    <source>
        <dbReference type="SAM" id="MobiDB-lite"/>
    </source>
</evidence>